<sequence>MNRAALHRGLTMSRRSLLLAGGVSLGLAACGVKGQQKPPPTQQEITSYWAGQSRHGKLNFANWPLYMDDKRTQLKQFTQATGTTVKYQEVIQDDPSWFGRIQPQLAAGQSIGYDLMVMTNGIELTKMQLLGYLVPLDHSRLPNFAQYAGPTYKKEIFDPGNLYTIPWTSGITGIGYNPKYVKKEITSIADLWDPAYAGKVGMFSATDELGYFGMYKLGINPASAGPADWKKSAATLKQQRDKGIVRAYYDQTYIKSLANGDIWITMAWSGDIFQQNVSEGTGLKFVIPKEGGSLWTDNMCIPLTAENPVDALQLMDFFYQPKIAAGLAEYINYVTPVPATQAVIRAQAAAATGDDQDSLTEIADSPLVYPSATDYARLHSFRPLTPTEDRTFQDIFQPIIQG</sequence>
<name>A0ABN2FVD6_9ACTN</name>
<evidence type="ECO:0000256" key="2">
    <source>
        <dbReference type="ARBA" id="ARBA00022448"/>
    </source>
</evidence>
<dbReference type="EMBL" id="BAAANY010000002">
    <property type="protein sequence ID" value="GAA1660409.1"/>
    <property type="molecule type" value="Genomic_DNA"/>
</dbReference>
<accession>A0ABN2FVD6</accession>
<evidence type="ECO:0000256" key="1">
    <source>
        <dbReference type="ARBA" id="ARBA00004418"/>
    </source>
</evidence>
<keyword evidence="6" id="KW-1185">Reference proteome</keyword>
<reference evidence="5 6" key="1">
    <citation type="journal article" date="2019" name="Int. J. Syst. Evol. Microbiol.">
        <title>The Global Catalogue of Microorganisms (GCM) 10K type strain sequencing project: providing services to taxonomists for standard genome sequencing and annotation.</title>
        <authorList>
            <consortium name="The Broad Institute Genomics Platform"/>
            <consortium name="The Broad Institute Genome Sequencing Center for Infectious Disease"/>
            <person name="Wu L."/>
            <person name="Ma J."/>
        </authorList>
    </citation>
    <scope>NUCLEOTIDE SEQUENCE [LARGE SCALE GENOMIC DNA]</scope>
    <source>
        <strain evidence="5 6">JCM 14718</strain>
    </source>
</reference>
<protein>
    <submittedName>
        <fullName evidence="5">Spermidine/putrescine ABC transporter substrate-binding protein</fullName>
    </submittedName>
</protein>
<dbReference type="CDD" id="cd13590">
    <property type="entry name" value="PBP2_PotD_PotF_like"/>
    <property type="match status" value="1"/>
</dbReference>
<dbReference type="SUPFAM" id="SSF53850">
    <property type="entry name" value="Periplasmic binding protein-like II"/>
    <property type="match status" value="1"/>
</dbReference>
<evidence type="ECO:0000256" key="3">
    <source>
        <dbReference type="ARBA" id="ARBA00022729"/>
    </source>
</evidence>
<dbReference type="RefSeq" id="WP_279579554.1">
    <property type="nucleotide sequence ID" value="NZ_BAAANY010000002.1"/>
</dbReference>
<dbReference type="InterPro" id="IPR006059">
    <property type="entry name" value="SBP"/>
</dbReference>
<dbReference type="Gene3D" id="3.40.190.10">
    <property type="entry name" value="Periplasmic binding protein-like II"/>
    <property type="match status" value="2"/>
</dbReference>
<keyword evidence="4" id="KW-0574">Periplasm</keyword>
<evidence type="ECO:0000256" key="4">
    <source>
        <dbReference type="ARBA" id="ARBA00022764"/>
    </source>
</evidence>
<gene>
    <name evidence="5" type="ORF">GCM10009765_07310</name>
</gene>
<dbReference type="PROSITE" id="PS51257">
    <property type="entry name" value="PROKAR_LIPOPROTEIN"/>
    <property type="match status" value="1"/>
</dbReference>
<comment type="subcellular location">
    <subcellularLocation>
        <location evidence="1">Periplasm</location>
    </subcellularLocation>
</comment>
<dbReference type="PRINTS" id="PR00909">
    <property type="entry name" value="SPERMDNBNDNG"/>
</dbReference>
<proteinExistence type="predicted"/>
<dbReference type="PANTHER" id="PTHR30222:SF17">
    <property type="entry name" value="SPERMIDINE_PUTRESCINE-BINDING PERIPLASMIC PROTEIN"/>
    <property type="match status" value="1"/>
</dbReference>
<evidence type="ECO:0000313" key="5">
    <source>
        <dbReference type="EMBL" id="GAA1660409.1"/>
    </source>
</evidence>
<dbReference type="PANTHER" id="PTHR30222">
    <property type="entry name" value="SPERMIDINE/PUTRESCINE-BINDING PERIPLASMIC PROTEIN"/>
    <property type="match status" value="1"/>
</dbReference>
<dbReference type="Proteomes" id="UP001500618">
    <property type="component" value="Unassembled WGS sequence"/>
</dbReference>
<keyword evidence="3" id="KW-0732">Signal</keyword>
<organism evidence="5 6">
    <name type="scientific">Fodinicola feengrottensis</name>
    <dbReference type="NCBI Taxonomy" id="435914"/>
    <lineage>
        <taxon>Bacteria</taxon>
        <taxon>Bacillati</taxon>
        <taxon>Actinomycetota</taxon>
        <taxon>Actinomycetes</taxon>
        <taxon>Mycobacteriales</taxon>
        <taxon>Fodinicola</taxon>
    </lineage>
</organism>
<dbReference type="Pfam" id="PF13416">
    <property type="entry name" value="SBP_bac_8"/>
    <property type="match status" value="1"/>
</dbReference>
<dbReference type="InterPro" id="IPR001188">
    <property type="entry name" value="Sperm_putr-bd"/>
</dbReference>
<keyword evidence="2" id="KW-0813">Transport</keyword>
<evidence type="ECO:0000313" key="6">
    <source>
        <dbReference type="Proteomes" id="UP001500618"/>
    </source>
</evidence>
<comment type="caution">
    <text evidence="5">The sequence shown here is derived from an EMBL/GenBank/DDBJ whole genome shotgun (WGS) entry which is preliminary data.</text>
</comment>